<sequence>MDLKAPNSKFFGYQPEVIEIPDTDDELITVNVTEYEYSEPEIASGTSKWSKISMATSNNRGVQRELSAMSCESNSTNNSGSVFNTPLSKSSSVCEIGDTFK</sequence>
<keyword evidence="2" id="KW-1185">Reference proteome</keyword>
<proteinExistence type="predicted"/>
<dbReference type="Proteomes" id="UP000789366">
    <property type="component" value="Unassembled WGS sequence"/>
</dbReference>
<organism evidence="1 2">
    <name type="scientific">Cetraspora pellucida</name>
    <dbReference type="NCBI Taxonomy" id="1433469"/>
    <lineage>
        <taxon>Eukaryota</taxon>
        <taxon>Fungi</taxon>
        <taxon>Fungi incertae sedis</taxon>
        <taxon>Mucoromycota</taxon>
        <taxon>Glomeromycotina</taxon>
        <taxon>Glomeromycetes</taxon>
        <taxon>Diversisporales</taxon>
        <taxon>Gigasporaceae</taxon>
        <taxon>Cetraspora</taxon>
    </lineage>
</organism>
<name>A0ACA9Q0L1_9GLOM</name>
<dbReference type="EMBL" id="CAJVPW010033112">
    <property type="protein sequence ID" value="CAG8730313.1"/>
    <property type="molecule type" value="Genomic_DNA"/>
</dbReference>
<accession>A0ACA9Q0L1</accession>
<reference evidence="1" key="1">
    <citation type="submission" date="2021-06" db="EMBL/GenBank/DDBJ databases">
        <authorList>
            <person name="Kallberg Y."/>
            <person name="Tangrot J."/>
            <person name="Rosling A."/>
        </authorList>
    </citation>
    <scope>NUCLEOTIDE SEQUENCE</scope>
    <source>
        <strain evidence="1">28 12/20/2015</strain>
    </source>
</reference>
<protein>
    <submittedName>
        <fullName evidence="1">4616_t:CDS:1</fullName>
    </submittedName>
</protein>
<evidence type="ECO:0000313" key="1">
    <source>
        <dbReference type="EMBL" id="CAG8730313.1"/>
    </source>
</evidence>
<evidence type="ECO:0000313" key="2">
    <source>
        <dbReference type="Proteomes" id="UP000789366"/>
    </source>
</evidence>
<feature type="non-terminal residue" evidence="1">
    <location>
        <position position="101"/>
    </location>
</feature>
<comment type="caution">
    <text evidence="1">The sequence shown here is derived from an EMBL/GenBank/DDBJ whole genome shotgun (WGS) entry which is preliminary data.</text>
</comment>
<gene>
    <name evidence="1" type="ORF">SPELUC_LOCUS13063</name>
</gene>